<name>A0A3M9X5I4_9HYPH</name>
<sequence length="74" mass="8203">MAPISSSRVVKLDGKGLQGARRLEDLGTKLDWVAVDHHSSGHPHCHLNMRSDHLIGREHRSSPTARKRLNGTMS</sequence>
<organism evidence="1 2">
    <name type="scientific">Mesorhizobium japonicum</name>
    <dbReference type="NCBI Taxonomy" id="2066070"/>
    <lineage>
        <taxon>Bacteria</taxon>
        <taxon>Pseudomonadati</taxon>
        <taxon>Pseudomonadota</taxon>
        <taxon>Alphaproteobacteria</taxon>
        <taxon>Hyphomicrobiales</taxon>
        <taxon>Phyllobacteriaceae</taxon>
        <taxon>Mesorhizobium</taxon>
    </lineage>
</organism>
<comment type="caution">
    <text evidence="1">The sequence shown here is derived from an EMBL/GenBank/DDBJ whole genome shotgun (WGS) entry which is preliminary data.</text>
</comment>
<reference evidence="1 2" key="1">
    <citation type="journal article" date="2018" name="Mol. Plant Microbe Interact.">
        <title>Taxonomically Different Co-Microsymbionts of a Relict Legume, Oxytropis popoviana, Have Complementary Sets of Symbiotic Genes and Together Increase the Efficiency of Plant Nodulation.</title>
        <authorList>
            <person name="Safronova V."/>
            <person name="Belimov A."/>
            <person name="Sazanova A."/>
            <person name="Chirak E."/>
            <person name="Verkhozina A."/>
            <person name="Kuznetsova I."/>
            <person name="Andronov E."/>
            <person name="Puhalsky J."/>
            <person name="Tikhonovich I."/>
        </authorList>
    </citation>
    <scope>NUCLEOTIDE SEQUENCE [LARGE SCALE GENOMIC DNA]</scope>
    <source>
        <strain evidence="1 2">Opo-235</strain>
    </source>
</reference>
<protein>
    <submittedName>
        <fullName evidence="1">Uncharacterized protein</fullName>
    </submittedName>
</protein>
<proteinExistence type="predicted"/>
<evidence type="ECO:0000313" key="1">
    <source>
        <dbReference type="EMBL" id="RNJ42698.1"/>
    </source>
</evidence>
<dbReference type="EMBL" id="QKOD01000009">
    <property type="protein sequence ID" value="RNJ42698.1"/>
    <property type="molecule type" value="Genomic_DNA"/>
</dbReference>
<gene>
    <name evidence="1" type="ORF">DNR46_26580</name>
</gene>
<dbReference type="Proteomes" id="UP000275436">
    <property type="component" value="Unassembled WGS sequence"/>
</dbReference>
<accession>A0A3M9X5I4</accession>
<evidence type="ECO:0000313" key="2">
    <source>
        <dbReference type="Proteomes" id="UP000275436"/>
    </source>
</evidence>
<dbReference type="AlphaFoldDB" id="A0A3M9X5I4"/>